<organism evidence="1 2">
    <name type="scientific">Vibrio cholerae</name>
    <dbReference type="NCBI Taxonomy" id="666"/>
    <lineage>
        <taxon>Bacteria</taxon>
        <taxon>Pseudomonadati</taxon>
        <taxon>Pseudomonadota</taxon>
        <taxon>Gammaproteobacteria</taxon>
        <taxon>Vibrionales</taxon>
        <taxon>Vibrionaceae</taxon>
        <taxon>Vibrio</taxon>
    </lineage>
</organism>
<dbReference type="EMBL" id="CWQY01000011">
    <property type="protein sequence ID" value="CSC67758.1"/>
    <property type="molecule type" value="Genomic_DNA"/>
</dbReference>
<proteinExistence type="predicted"/>
<protein>
    <submittedName>
        <fullName evidence="1">Uncharacterized protein</fullName>
    </submittedName>
</protein>
<sequence>MIGRSHRKLISPSVMINARRKFSSIKPPKIKPSRRGASGKFARRRAIAPIATRIITYTSMVLNDTKYTPVMEKNRIIGNSTVRGTASSLEMYGIKGKLRISSTMLPTYIEMMTDQKISG</sequence>
<accession>A0A655V7P3</accession>
<evidence type="ECO:0000313" key="1">
    <source>
        <dbReference type="EMBL" id="CSC67758.1"/>
    </source>
</evidence>
<reference evidence="1 2" key="1">
    <citation type="submission" date="2015-07" db="EMBL/GenBank/DDBJ databases">
        <authorList>
            <consortium name="Pathogen Informatics"/>
        </authorList>
    </citation>
    <scope>NUCLEOTIDE SEQUENCE [LARGE SCALE GENOMIC DNA]</scope>
    <source>
        <strain evidence="1 2">A316</strain>
    </source>
</reference>
<dbReference type="AlphaFoldDB" id="A0A655V7P3"/>
<gene>
    <name evidence="1" type="ORF">ERS013200_01995</name>
</gene>
<name>A0A655V7P3_VIBCL</name>
<evidence type="ECO:0000313" key="2">
    <source>
        <dbReference type="Proteomes" id="UP000041770"/>
    </source>
</evidence>
<dbReference type="Proteomes" id="UP000041770">
    <property type="component" value="Unassembled WGS sequence"/>
</dbReference>